<dbReference type="EC" id="6.3.3.1" evidence="3"/>
<evidence type="ECO:0000259" key="12">
    <source>
        <dbReference type="Pfam" id="PF00586"/>
    </source>
</evidence>
<dbReference type="InterPro" id="IPR004733">
    <property type="entry name" value="PurM_cligase"/>
</dbReference>
<sequence length="366" mass="38670">MPDTLSYEQAGVNYDLIDPLKVAAQRAAAATAGNLGAHGFREVKASRGESAYVLDVGPFYLASIVECLGSKSLVADEMNKLTGRSFYDGIAQDTIAMAINDLITVGATPLVVQAYWAAGGSDWFGDAQRSQALVAGWKAACDTCGVAWGGGETPALAGIVEGGRIDLAASCTGLINPKSRLSVGDELAAGDAIVLLHSSGIHANGLSLARKLVERLPMGYLTPLAGGTYGEALLAPTVLYSPVTEALFKAGITPHYCANVTGHGWRKLLRHPAKLTYRIDTLPPVPPVLAFIQQHAKQDDREAYSTLNMGAGFALFVKPEDAVRTLEIAEQLGVPGTLAGRVEAGEKQLLIEPLNIRFSDEDLQLR</sequence>
<evidence type="ECO:0000256" key="10">
    <source>
        <dbReference type="ARBA" id="ARBA00033093"/>
    </source>
</evidence>
<comment type="similarity">
    <text evidence="2">Belongs to the AIR synthase family.</text>
</comment>
<comment type="catalytic activity">
    <reaction evidence="11">
        <text>2-formamido-N(1)-(5-O-phospho-beta-D-ribosyl)acetamidine + ATP = 5-amino-1-(5-phospho-beta-D-ribosyl)imidazole + ADP + phosphate + H(+)</text>
        <dbReference type="Rhea" id="RHEA:23032"/>
        <dbReference type="ChEBI" id="CHEBI:15378"/>
        <dbReference type="ChEBI" id="CHEBI:30616"/>
        <dbReference type="ChEBI" id="CHEBI:43474"/>
        <dbReference type="ChEBI" id="CHEBI:137981"/>
        <dbReference type="ChEBI" id="CHEBI:147287"/>
        <dbReference type="ChEBI" id="CHEBI:456216"/>
        <dbReference type="EC" id="6.3.3.1"/>
    </reaction>
</comment>
<evidence type="ECO:0000259" key="13">
    <source>
        <dbReference type="Pfam" id="PF02769"/>
    </source>
</evidence>
<dbReference type="PANTHER" id="PTHR10520">
    <property type="entry name" value="TRIFUNCTIONAL PURINE BIOSYNTHETIC PROTEIN ADENOSINE-3-RELATED"/>
    <property type="match status" value="1"/>
</dbReference>
<dbReference type="GO" id="GO:0005524">
    <property type="term" value="F:ATP binding"/>
    <property type="evidence" value="ECO:0007669"/>
    <property type="project" value="UniProtKB-KW"/>
</dbReference>
<dbReference type="GO" id="GO:0046084">
    <property type="term" value="P:adenine biosynthetic process"/>
    <property type="evidence" value="ECO:0007669"/>
    <property type="project" value="TreeGrafter"/>
</dbReference>
<dbReference type="InterPro" id="IPR010918">
    <property type="entry name" value="PurM-like_C_dom"/>
</dbReference>
<name>A0A923MDR3_9BURK</name>
<feature type="domain" description="PurM-like N-terminal" evidence="12">
    <location>
        <begin position="48"/>
        <end position="175"/>
    </location>
</feature>
<keyword evidence="5" id="KW-0436">Ligase</keyword>
<dbReference type="GO" id="GO:0004637">
    <property type="term" value="F:phosphoribosylamine-glycine ligase activity"/>
    <property type="evidence" value="ECO:0007669"/>
    <property type="project" value="TreeGrafter"/>
</dbReference>
<keyword evidence="7" id="KW-0067">ATP-binding</keyword>
<dbReference type="InterPro" id="IPR036921">
    <property type="entry name" value="PurM-like_N_sf"/>
</dbReference>
<comment type="pathway">
    <text evidence="1">Purine metabolism; IMP biosynthesis via de novo pathway; 5-amino-1-(5-phospho-D-ribosyl)imidazole from N(2)-formyl-N(1)-(5-phospho-D-ribosyl)glycinamide: step 2/2.</text>
</comment>
<evidence type="ECO:0000256" key="9">
    <source>
        <dbReference type="ARBA" id="ARBA00032931"/>
    </source>
</evidence>
<dbReference type="InterPro" id="IPR036676">
    <property type="entry name" value="PurM-like_C_sf"/>
</dbReference>
<organism evidence="14 15">
    <name type="scientific">Ramlibacter albus</name>
    <dbReference type="NCBI Taxonomy" id="2079448"/>
    <lineage>
        <taxon>Bacteria</taxon>
        <taxon>Pseudomonadati</taxon>
        <taxon>Pseudomonadota</taxon>
        <taxon>Betaproteobacteria</taxon>
        <taxon>Burkholderiales</taxon>
        <taxon>Comamonadaceae</taxon>
        <taxon>Ramlibacter</taxon>
    </lineage>
</organism>
<dbReference type="Pfam" id="PF02769">
    <property type="entry name" value="AIRS_C"/>
    <property type="match status" value="1"/>
</dbReference>
<evidence type="ECO:0000256" key="1">
    <source>
        <dbReference type="ARBA" id="ARBA00004686"/>
    </source>
</evidence>
<dbReference type="RefSeq" id="WP_187083899.1">
    <property type="nucleotide sequence ID" value="NZ_JACORU010000010.1"/>
</dbReference>
<evidence type="ECO:0000256" key="11">
    <source>
        <dbReference type="ARBA" id="ARBA00049057"/>
    </source>
</evidence>
<comment type="caution">
    <text evidence="14">The sequence shown here is derived from an EMBL/GenBank/DDBJ whole genome shotgun (WGS) entry which is preliminary data.</text>
</comment>
<proteinExistence type="inferred from homology"/>
<gene>
    <name evidence="14" type="ORF">H8R02_23310</name>
</gene>
<evidence type="ECO:0000313" key="15">
    <source>
        <dbReference type="Proteomes" id="UP000596827"/>
    </source>
</evidence>
<evidence type="ECO:0000313" key="14">
    <source>
        <dbReference type="EMBL" id="MBC5767414.1"/>
    </source>
</evidence>
<evidence type="ECO:0000256" key="6">
    <source>
        <dbReference type="ARBA" id="ARBA00022741"/>
    </source>
</evidence>
<evidence type="ECO:0000256" key="3">
    <source>
        <dbReference type="ARBA" id="ARBA00013047"/>
    </source>
</evidence>
<evidence type="ECO:0000256" key="2">
    <source>
        <dbReference type="ARBA" id="ARBA00010280"/>
    </source>
</evidence>
<keyword evidence="6" id="KW-0547">Nucleotide-binding</keyword>
<evidence type="ECO:0000256" key="7">
    <source>
        <dbReference type="ARBA" id="ARBA00022840"/>
    </source>
</evidence>
<dbReference type="GO" id="GO:0004641">
    <property type="term" value="F:phosphoribosylformylglycinamidine cyclo-ligase activity"/>
    <property type="evidence" value="ECO:0007669"/>
    <property type="project" value="UniProtKB-EC"/>
</dbReference>
<dbReference type="AlphaFoldDB" id="A0A923MDR3"/>
<keyword evidence="15" id="KW-1185">Reference proteome</keyword>
<evidence type="ECO:0000256" key="4">
    <source>
        <dbReference type="ARBA" id="ARBA00020367"/>
    </source>
</evidence>
<dbReference type="GO" id="GO:0006189">
    <property type="term" value="P:'de novo' IMP biosynthetic process"/>
    <property type="evidence" value="ECO:0007669"/>
    <property type="project" value="InterPro"/>
</dbReference>
<dbReference type="SUPFAM" id="SSF56042">
    <property type="entry name" value="PurM C-terminal domain-like"/>
    <property type="match status" value="1"/>
</dbReference>
<evidence type="ECO:0000256" key="5">
    <source>
        <dbReference type="ARBA" id="ARBA00022598"/>
    </source>
</evidence>
<dbReference type="SUPFAM" id="SSF55326">
    <property type="entry name" value="PurM N-terminal domain-like"/>
    <property type="match status" value="1"/>
</dbReference>
<feature type="domain" description="PurM-like C-terminal" evidence="13">
    <location>
        <begin position="189"/>
        <end position="347"/>
    </location>
</feature>
<evidence type="ECO:0000256" key="8">
    <source>
        <dbReference type="ARBA" id="ARBA00031908"/>
    </source>
</evidence>
<protein>
    <recommendedName>
        <fullName evidence="4">Phosphoribosylformylglycinamidine cyclo-ligase</fullName>
        <ecNumber evidence="3">6.3.3.1</ecNumber>
    </recommendedName>
    <alternativeName>
        <fullName evidence="9">AIR synthase</fullName>
    </alternativeName>
    <alternativeName>
        <fullName evidence="10">AIRS</fullName>
    </alternativeName>
    <alternativeName>
        <fullName evidence="8">Phosphoribosyl-aminoimidazole synthetase</fullName>
    </alternativeName>
</protein>
<dbReference type="Gene3D" id="3.90.650.10">
    <property type="entry name" value="PurM-like C-terminal domain"/>
    <property type="match status" value="1"/>
</dbReference>
<dbReference type="Gene3D" id="3.30.1330.10">
    <property type="entry name" value="PurM-like, N-terminal domain"/>
    <property type="match status" value="1"/>
</dbReference>
<dbReference type="EMBL" id="JACORU010000010">
    <property type="protein sequence ID" value="MBC5767414.1"/>
    <property type="molecule type" value="Genomic_DNA"/>
</dbReference>
<dbReference type="GO" id="GO:0005829">
    <property type="term" value="C:cytosol"/>
    <property type="evidence" value="ECO:0007669"/>
    <property type="project" value="TreeGrafter"/>
</dbReference>
<dbReference type="Pfam" id="PF00586">
    <property type="entry name" value="AIRS"/>
    <property type="match status" value="1"/>
</dbReference>
<dbReference type="InterPro" id="IPR016188">
    <property type="entry name" value="PurM-like_N"/>
</dbReference>
<dbReference type="Proteomes" id="UP000596827">
    <property type="component" value="Unassembled WGS sequence"/>
</dbReference>
<dbReference type="PANTHER" id="PTHR10520:SF12">
    <property type="entry name" value="TRIFUNCTIONAL PURINE BIOSYNTHETIC PROTEIN ADENOSINE-3"/>
    <property type="match status" value="1"/>
</dbReference>
<accession>A0A923MDR3</accession>
<reference evidence="14" key="1">
    <citation type="submission" date="2020-08" db="EMBL/GenBank/DDBJ databases">
        <title>Ramlibacter sp. GTP1 16S ribosomal RNA gene genome sequencing and assembly.</title>
        <authorList>
            <person name="Kang M."/>
        </authorList>
    </citation>
    <scope>NUCLEOTIDE SEQUENCE</scope>
    <source>
        <strain evidence="14">GTP1</strain>
    </source>
</reference>